<dbReference type="PROSITE" id="PS50075">
    <property type="entry name" value="CARRIER"/>
    <property type="match status" value="1"/>
</dbReference>
<dbReference type="SUPFAM" id="SSF47336">
    <property type="entry name" value="ACP-like"/>
    <property type="match status" value="1"/>
</dbReference>
<dbReference type="InterPro" id="IPR036736">
    <property type="entry name" value="ACP-like_sf"/>
</dbReference>
<dbReference type="Gene3D" id="3.30.559.10">
    <property type="entry name" value="Chloramphenicol acetyltransferase-like domain"/>
    <property type="match status" value="1"/>
</dbReference>
<feature type="region of interest" description="Disordered" evidence="5">
    <location>
        <begin position="282"/>
        <end position="303"/>
    </location>
</feature>
<dbReference type="Gene3D" id="3.30.559.30">
    <property type="entry name" value="Nonribosomal peptide synthetase, condensation domain"/>
    <property type="match status" value="1"/>
</dbReference>
<dbReference type="Proteomes" id="UP001500888">
    <property type="component" value="Unassembled WGS sequence"/>
</dbReference>
<evidence type="ECO:0000256" key="1">
    <source>
        <dbReference type="ARBA" id="ARBA00001957"/>
    </source>
</evidence>
<evidence type="ECO:0000256" key="3">
    <source>
        <dbReference type="ARBA" id="ARBA00022553"/>
    </source>
</evidence>
<dbReference type="PANTHER" id="PTHR45527:SF1">
    <property type="entry name" value="FATTY ACID SYNTHASE"/>
    <property type="match status" value="1"/>
</dbReference>
<feature type="domain" description="Carrier" evidence="6">
    <location>
        <begin position="208"/>
        <end position="282"/>
    </location>
</feature>
<dbReference type="Pfam" id="PF00668">
    <property type="entry name" value="Condensation"/>
    <property type="match status" value="1"/>
</dbReference>
<evidence type="ECO:0000256" key="2">
    <source>
        <dbReference type="ARBA" id="ARBA00022450"/>
    </source>
</evidence>
<dbReference type="SMART" id="SM00823">
    <property type="entry name" value="PKS_PP"/>
    <property type="match status" value="1"/>
</dbReference>
<dbReference type="InterPro" id="IPR023213">
    <property type="entry name" value="CAT-like_dom_sf"/>
</dbReference>
<dbReference type="InterPro" id="IPR006162">
    <property type="entry name" value="Ppantetheine_attach_site"/>
</dbReference>
<dbReference type="Gene3D" id="1.10.1200.10">
    <property type="entry name" value="ACP-like"/>
    <property type="match status" value="1"/>
</dbReference>
<dbReference type="InterPro" id="IPR009081">
    <property type="entry name" value="PP-bd_ACP"/>
</dbReference>
<dbReference type="EMBL" id="BAAAZR010000039">
    <property type="protein sequence ID" value="GAA3836908.1"/>
    <property type="molecule type" value="Genomic_DNA"/>
</dbReference>
<dbReference type="InterPro" id="IPR020806">
    <property type="entry name" value="PKS_PP-bd"/>
</dbReference>
<reference evidence="8" key="1">
    <citation type="journal article" date="2019" name="Int. J. Syst. Evol. Microbiol.">
        <title>The Global Catalogue of Microorganisms (GCM) 10K type strain sequencing project: providing services to taxonomists for standard genome sequencing and annotation.</title>
        <authorList>
            <consortium name="The Broad Institute Genomics Platform"/>
            <consortium name="The Broad Institute Genome Sequencing Center for Infectious Disease"/>
            <person name="Wu L."/>
            <person name="Ma J."/>
        </authorList>
    </citation>
    <scope>NUCLEOTIDE SEQUENCE [LARGE SCALE GENOMIC DNA]</scope>
    <source>
        <strain evidence="8">JCM 16908</strain>
    </source>
</reference>
<dbReference type="CDD" id="cd19534">
    <property type="entry name" value="E_NRPS"/>
    <property type="match status" value="1"/>
</dbReference>
<comment type="caution">
    <text evidence="7">The sequence shown here is derived from an EMBL/GenBank/DDBJ whole genome shotgun (WGS) entry which is preliminary data.</text>
</comment>
<dbReference type="Gene3D" id="3.40.50.12780">
    <property type="entry name" value="N-terminal domain of ligase-like"/>
    <property type="match status" value="1"/>
</dbReference>
<evidence type="ECO:0000259" key="6">
    <source>
        <dbReference type="PROSITE" id="PS50075"/>
    </source>
</evidence>
<dbReference type="PANTHER" id="PTHR45527">
    <property type="entry name" value="NONRIBOSOMAL PEPTIDE SYNTHETASE"/>
    <property type="match status" value="1"/>
</dbReference>
<dbReference type="InterPro" id="IPR001242">
    <property type="entry name" value="Condensation_dom"/>
</dbReference>
<dbReference type="SUPFAM" id="SSF56801">
    <property type="entry name" value="Acetyl-CoA synthetase-like"/>
    <property type="match status" value="1"/>
</dbReference>
<proteinExistence type="predicted"/>
<keyword evidence="2" id="KW-0596">Phosphopantetheine</keyword>
<dbReference type="SUPFAM" id="SSF52777">
    <property type="entry name" value="CoA-dependent acyltransferases"/>
    <property type="match status" value="2"/>
</dbReference>
<comment type="cofactor">
    <cofactor evidence="1">
        <name>pantetheine 4'-phosphate</name>
        <dbReference type="ChEBI" id="CHEBI:47942"/>
    </cofactor>
</comment>
<gene>
    <name evidence="7" type="ORF">GCM10022226_68600</name>
</gene>
<evidence type="ECO:0000313" key="7">
    <source>
        <dbReference type="EMBL" id="GAA3836908.1"/>
    </source>
</evidence>
<sequence>MVATLSSALVGVGVGEVPPMGGPLDGLRVFVLDEWLRPVPVGVAGELYVAGVGLARGYVNRPGLTAQRFVACPFGVGERMYRTGDVVRRRADGDLEFVGRVDDQVKVRGVRIELGEVEAVLGAQPGVGQVAVVVREDRPGDRRLVAYVVPVSSAVLDPAVVRDRAGQSLPRVMVPSAVVVLERLPLTPSGKIDRRALPAPRVHTSATTPRTRHEHLLCTAFAQVLGLKQVGIDDNFFDLGGDSIIAIQLLAKIKSAGLTVSPRQLLRNQTVRALASLAADSGEVMTEPSGGVETRPSDDGTGTVPLTPIVHWLRDLGGSIDGFSQSMVVATPAGLDPGHLATAVRCLRHHHDTLRLRLVTSGDGWSLDVPPPDRPAATPSVERVDVAGLDPERLTRTIEAHRSAARRRLDVRTGAVIALVWFDAGPARPGRLLIMLHHLAVDGVSWRILLPDLAAAYQAVSTGRPVALPEVRTRFRHWAVKLQAEAAEPARERELPLWNAILGTQDPPLGDGAPHTVADRVRDMREMTLTLPSSSTRRLFTLVPAALRGRVQEVLLTALALAVQRCRAPGDGGTEPAVLVDVEGHGREDIFEGVDLSRTTGWFTSLYPVRLDPGSVDWETVRAGGAPLGAAFERVKQQLRTIPDNGIGFGLLRYLNDRTRPRLADHPRPQIGFNYLGRVTVGDEAGGWAPVAGLPVMYGTRDADMALSHRVEVNAVTQESALGPQLVAVWTWAGRSVPEETVRLLARGWFEALEGLIAHASESGL</sequence>
<dbReference type="InterPro" id="IPR042099">
    <property type="entry name" value="ANL_N_sf"/>
</dbReference>
<evidence type="ECO:0000313" key="8">
    <source>
        <dbReference type="Proteomes" id="UP001500888"/>
    </source>
</evidence>
<dbReference type="Gene3D" id="3.30.300.30">
    <property type="match status" value="1"/>
</dbReference>
<dbReference type="Pfam" id="PF13193">
    <property type="entry name" value="AMP-binding_C"/>
    <property type="match status" value="1"/>
</dbReference>
<dbReference type="PROSITE" id="PS00012">
    <property type="entry name" value="PHOSPHOPANTETHEINE"/>
    <property type="match status" value="1"/>
</dbReference>
<keyword evidence="8" id="KW-1185">Reference proteome</keyword>
<dbReference type="InterPro" id="IPR045851">
    <property type="entry name" value="AMP-bd_C_sf"/>
</dbReference>
<evidence type="ECO:0000256" key="5">
    <source>
        <dbReference type="SAM" id="MobiDB-lite"/>
    </source>
</evidence>
<keyword evidence="3" id="KW-0597">Phosphoprotein</keyword>
<keyword evidence="4" id="KW-0677">Repeat</keyword>
<dbReference type="Pfam" id="PF00550">
    <property type="entry name" value="PP-binding"/>
    <property type="match status" value="1"/>
</dbReference>
<dbReference type="InterPro" id="IPR025110">
    <property type="entry name" value="AMP-bd_C"/>
</dbReference>
<dbReference type="InterPro" id="IPR010060">
    <property type="entry name" value="NRPS_synth"/>
</dbReference>
<organism evidence="7 8">
    <name type="scientific">Sphaerisporangium flaviroseum</name>
    <dbReference type="NCBI Taxonomy" id="509199"/>
    <lineage>
        <taxon>Bacteria</taxon>
        <taxon>Bacillati</taxon>
        <taxon>Actinomycetota</taxon>
        <taxon>Actinomycetes</taxon>
        <taxon>Streptosporangiales</taxon>
        <taxon>Streptosporangiaceae</taxon>
        <taxon>Sphaerisporangium</taxon>
    </lineage>
</organism>
<name>A0ABP7J7H3_9ACTN</name>
<dbReference type="NCBIfam" id="TIGR01720">
    <property type="entry name" value="NRPS-para261"/>
    <property type="match status" value="1"/>
</dbReference>
<protein>
    <recommendedName>
        <fullName evidence="6">Carrier domain-containing protein</fullName>
    </recommendedName>
</protein>
<evidence type="ECO:0000256" key="4">
    <source>
        <dbReference type="ARBA" id="ARBA00022737"/>
    </source>
</evidence>
<accession>A0ABP7J7H3</accession>